<evidence type="ECO:0000313" key="2">
    <source>
        <dbReference type="Proteomes" id="UP000092634"/>
    </source>
</evidence>
<name>A0A1E8PPG1_9BURK</name>
<reference evidence="1 2" key="1">
    <citation type="submission" date="2016-10" db="EMBL/GenBank/DDBJ databases">
        <title>Updated version of Genome Assembly of Janthinobacterium lividum ERGS5:01.</title>
        <authorList>
            <person name="Kumar R."/>
            <person name="Acharya V."/>
            <person name="Singh D."/>
        </authorList>
    </citation>
    <scope>NUCLEOTIDE SEQUENCE [LARGE SCALE GENOMIC DNA]</scope>
    <source>
        <strain evidence="1 2">ERGS5:01</strain>
    </source>
</reference>
<organism evidence="1 2">
    <name type="scientific">Janthinobacterium lividum</name>
    <dbReference type="NCBI Taxonomy" id="29581"/>
    <lineage>
        <taxon>Bacteria</taxon>
        <taxon>Pseudomonadati</taxon>
        <taxon>Pseudomonadota</taxon>
        <taxon>Betaproteobacteria</taxon>
        <taxon>Burkholderiales</taxon>
        <taxon>Oxalobacteraceae</taxon>
        <taxon>Janthinobacterium</taxon>
    </lineage>
</organism>
<gene>
    <name evidence="1" type="ORF">BA896_003025</name>
</gene>
<comment type="caution">
    <text evidence="1">The sequence shown here is derived from an EMBL/GenBank/DDBJ whole genome shotgun (WGS) entry which is preliminary data.</text>
</comment>
<accession>A0A1E8PPG1</accession>
<dbReference type="EMBL" id="MAQB02000001">
    <property type="protein sequence ID" value="OFJ48101.1"/>
    <property type="molecule type" value="Genomic_DNA"/>
</dbReference>
<sequence length="140" mass="16416">MWGDERPVPSELEAARMSKDQIRHYGLGGAYQKRWNKVTKIRTELQTELLEAEAIWGRTVYEKFEPVFKLQQELFSSVQIFLLACDPNESKQARDANQDIFTKGRDILYNRSLEKPDPFTKDITNAIKTIEDFLRPHLKK</sequence>
<dbReference type="AlphaFoldDB" id="A0A1E8PPG1"/>
<proteinExistence type="predicted"/>
<protein>
    <submittedName>
        <fullName evidence="1">Uncharacterized protein</fullName>
    </submittedName>
</protein>
<dbReference type="Proteomes" id="UP000092634">
    <property type="component" value="Unassembled WGS sequence"/>
</dbReference>
<evidence type="ECO:0000313" key="1">
    <source>
        <dbReference type="EMBL" id="OFJ48101.1"/>
    </source>
</evidence>